<dbReference type="InterPro" id="IPR052713">
    <property type="entry name" value="FeoA"/>
</dbReference>
<dbReference type="SUPFAM" id="SSF50037">
    <property type="entry name" value="C-terminal domain of transcriptional repressors"/>
    <property type="match status" value="1"/>
</dbReference>
<protein>
    <submittedName>
        <fullName evidence="3">Ferrous iron transport protein A</fullName>
    </submittedName>
</protein>
<dbReference type="SMART" id="SM00899">
    <property type="entry name" value="FeoA"/>
    <property type="match status" value="1"/>
</dbReference>
<dbReference type="Pfam" id="PF04023">
    <property type="entry name" value="FeoA"/>
    <property type="match status" value="1"/>
</dbReference>
<feature type="domain" description="Ferrous iron transporter FeoA-like" evidence="2">
    <location>
        <begin position="1"/>
        <end position="74"/>
    </location>
</feature>
<proteinExistence type="predicted"/>
<evidence type="ECO:0000256" key="1">
    <source>
        <dbReference type="ARBA" id="ARBA00023004"/>
    </source>
</evidence>
<dbReference type="InterPro" id="IPR007167">
    <property type="entry name" value="Fe-transptr_FeoA-like"/>
</dbReference>
<dbReference type="Gene3D" id="2.30.30.90">
    <property type="match status" value="1"/>
</dbReference>
<dbReference type="EMBL" id="VCIA01000001">
    <property type="protein sequence ID" value="TMN22800.1"/>
    <property type="molecule type" value="Genomic_DNA"/>
</dbReference>
<dbReference type="AlphaFoldDB" id="A0A5S3QLR3"/>
<evidence type="ECO:0000313" key="3">
    <source>
        <dbReference type="EMBL" id="TMN22800.1"/>
    </source>
</evidence>
<reference evidence="3 4" key="1">
    <citation type="submission" date="2019-05" db="EMBL/GenBank/DDBJ databases">
        <title>Genomic analysis of Lentibacillus sp. NKC220-2.</title>
        <authorList>
            <person name="Oh Y.J."/>
        </authorList>
    </citation>
    <scope>NUCLEOTIDE SEQUENCE [LARGE SCALE GENOMIC DNA]</scope>
    <source>
        <strain evidence="3 4">NKC220-2</strain>
    </source>
</reference>
<evidence type="ECO:0000313" key="4">
    <source>
        <dbReference type="Proteomes" id="UP000306980"/>
    </source>
</evidence>
<dbReference type="GO" id="GO:0046914">
    <property type="term" value="F:transition metal ion binding"/>
    <property type="evidence" value="ECO:0007669"/>
    <property type="project" value="InterPro"/>
</dbReference>
<dbReference type="PANTHER" id="PTHR42954">
    <property type="entry name" value="FE(2+) TRANSPORT PROTEIN A"/>
    <property type="match status" value="1"/>
</dbReference>
<dbReference type="OrthoDB" id="9811076at2"/>
<organism evidence="3 4">
    <name type="scientific">Lentibacillus cibarius</name>
    <dbReference type="NCBI Taxonomy" id="2583219"/>
    <lineage>
        <taxon>Bacteria</taxon>
        <taxon>Bacillati</taxon>
        <taxon>Bacillota</taxon>
        <taxon>Bacilli</taxon>
        <taxon>Bacillales</taxon>
        <taxon>Bacillaceae</taxon>
        <taxon>Lentibacillus</taxon>
    </lineage>
</organism>
<accession>A0A5S3QLR3</accession>
<dbReference type="PANTHER" id="PTHR42954:SF1">
    <property type="entry name" value="FERROUS IRON TRANSPORTER FEOA DOMAIN-CONTAINING PROTEIN"/>
    <property type="match status" value="1"/>
</dbReference>
<evidence type="ECO:0000259" key="2">
    <source>
        <dbReference type="SMART" id="SM00899"/>
    </source>
</evidence>
<keyword evidence="1" id="KW-0408">Iron</keyword>
<dbReference type="InterPro" id="IPR038157">
    <property type="entry name" value="FeoA_core_dom"/>
</dbReference>
<sequence length="75" mass="8307">MNLMQLENGQGSTVKNLDAVEQSLRMRLNSIGVMPGCKLCVRQASFLNGPCILECRGQRICIRKAEAQKIEVQVS</sequence>
<dbReference type="Proteomes" id="UP000306980">
    <property type="component" value="Unassembled WGS sequence"/>
</dbReference>
<gene>
    <name evidence="3" type="ORF">FFL34_12345</name>
</gene>
<dbReference type="InterPro" id="IPR008988">
    <property type="entry name" value="Transcriptional_repressor_C"/>
</dbReference>
<name>A0A5S3QLR3_9BACI</name>
<comment type="caution">
    <text evidence="3">The sequence shown here is derived from an EMBL/GenBank/DDBJ whole genome shotgun (WGS) entry which is preliminary data.</text>
</comment>